<accession>A0A514LN44</accession>
<name>A0A514LN44_9BACI</name>
<proteinExistence type="inferred from homology"/>
<organism evidence="4 5">
    <name type="scientific">Salicibibacter halophilus</name>
    <dbReference type="NCBI Taxonomy" id="2502791"/>
    <lineage>
        <taxon>Bacteria</taxon>
        <taxon>Bacillati</taxon>
        <taxon>Bacillota</taxon>
        <taxon>Bacilli</taxon>
        <taxon>Bacillales</taxon>
        <taxon>Bacillaceae</taxon>
        <taxon>Salicibibacter</taxon>
    </lineage>
</organism>
<protein>
    <recommendedName>
        <fullName evidence="2">tRNA uridine(34) hydroxylase</fullName>
        <ecNumber evidence="2">1.14.-.-</ecNumber>
    </recommendedName>
    <alternativeName>
        <fullName evidence="2">tRNA hydroxylation protein O</fullName>
    </alternativeName>
</protein>
<keyword evidence="2" id="KW-0560">Oxidoreductase</keyword>
<dbReference type="Pfam" id="PF00581">
    <property type="entry name" value="Rhodanese"/>
    <property type="match status" value="1"/>
</dbReference>
<dbReference type="InterPro" id="IPR001763">
    <property type="entry name" value="Rhodanese-like_dom"/>
</dbReference>
<evidence type="ECO:0000256" key="1">
    <source>
        <dbReference type="ARBA" id="ARBA00022694"/>
    </source>
</evidence>
<dbReference type="Gene3D" id="3.30.70.100">
    <property type="match status" value="1"/>
</dbReference>
<dbReference type="GO" id="GO:0016705">
    <property type="term" value="F:oxidoreductase activity, acting on paired donors, with incorporation or reduction of molecular oxygen"/>
    <property type="evidence" value="ECO:0007669"/>
    <property type="project" value="UniProtKB-UniRule"/>
</dbReference>
<dbReference type="SUPFAM" id="SSF52821">
    <property type="entry name" value="Rhodanese/Cell cycle control phosphatase"/>
    <property type="match status" value="1"/>
</dbReference>
<dbReference type="HAMAP" id="MF_00469">
    <property type="entry name" value="TrhO"/>
    <property type="match status" value="1"/>
</dbReference>
<dbReference type="EC" id="1.14.-.-" evidence="2"/>
<dbReference type="AlphaFoldDB" id="A0A514LN44"/>
<dbReference type="RefSeq" id="WP_142091190.1">
    <property type="nucleotide sequence ID" value="NZ_CP035485.1"/>
</dbReference>
<dbReference type="CDD" id="cd01518">
    <property type="entry name" value="RHOD_YceA"/>
    <property type="match status" value="1"/>
</dbReference>
<comment type="similarity">
    <text evidence="2">Belongs to the TrhO family.</text>
</comment>
<dbReference type="Pfam" id="PF12368">
    <property type="entry name" value="Rhodanese_C"/>
    <property type="match status" value="1"/>
</dbReference>
<evidence type="ECO:0000313" key="5">
    <source>
        <dbReference type="Proteomes" id="UP000319756"/>
    </source>
</evidence>
<dbReference type="PANTHER" id="PTHR43268">
    <property type="entry name" value="THIOSULFATE SULFURTRANSFERASE/RHODANESE-LIKE DOMAIN-CONTAINING PROTEIN 2"/>
    <property type="match status" value="1"/>
</dbReference>
<dbReference type="SMART" id="SM00450">
    <property type="entry name" value="RHOD"/>
    <property type="match status" value="1"/>
</dbReference>
<keyword evidence="1 2" id="KW-0819">tRNA processing</keyword>
<dbReference type="NCBIfam" id="NF001135">
    <property type="entry name" value="PRK00142.1-3"/>
    <property type="match status" value="1"/>
</dbReference>
<dbReference type="InterPro" id="IPR036873">
    <property type="entry name" value="Rhodanese-like_dom_sf"/>
</dbReference>
<keyword evidence="5" id="KW-1185">Reference proteome</keyword>
<sequence>MEDQKNYRVLLYYKYVDMPDYEEYAEEHLQYCKDMGLRGRVIVAPEGLNGTVSGTIEQMDAYMEYVKSDKRFSDMDFKTDEADGHAFKKMFVRAKQEIVTWRLEEDVNPNDIGGEYLTPKEFHDALQEEETVVIDGRNDYEYDIGHFRNAIKPEVSTSREFPEWIEENIDQFKGKKVLTYCTGGIRCEKLTGILKQKGVDDVYQLHGGIVNYSQDEDVQGHLFDGKCYVFDERISVKANHTDEDVVVANCHHCGKTEDRYINCSNPECNLQYVCCTDCEEKHQAACCEECRVHPRNRWPEIRTTYAASAE</sequence>
<dbReference type="PANTHER" id="PTHR43268:SF3">
    <property type="entry name" value="RHODANESE-LIKE DOMAIN-CONTAINING PROTEIN 7-RELATED"/>
    <property type="match status" value="1"/>
</dbReference>
<dbReference type="Proteomes" id="UP000319756">
    <property type="component" value="Chromosome"/>
</dbReference>
<reference evidence="5" key="1">
    <citation type="submission" date="2019-01" db="EMBL/GenBank/DDBJ databases">
        <title>Genomic analysis of Salicibibacter sp. NKC3-5.</title>
        <authorList>
            <person name="Oh Y.J."/>
        </authorList>
    </citation>
    <scope>NUCLEOTIDE SEQUENCE [LARGE SCALE GENOMIC DNA]</scope>
    <source>
        <strain evidence="5">NKC3-5</strain>
    </source>
</reference>
<comment type="function">
    <text evidence="2">Catalyzes oxygen-dependent 5-hydroxyuridine (ho5U) modification at position 34 in tRNAs.</text>
</comment>
<evidence type="ECO:0000313" key="4">
    <source>
        <dbReference type="EMBL" id="QDI92691.1"/>
    </source>
</evidence>
<dbReference type="KEGG" id="sale:EPH95_17120"/>
<comment type="catalytic activity">
    <reaction evidence="2">
        <text>uridine(34) in tRNA + AH2 + O2 = 5-hydroxyuridine(34) in tRNA + A + H2O</text>
        <dbReference type="Rhea" id="RHEA:64224"/>
        <dbReference type="Rhea" id="RHEA-COMP:11727"/>
        <dbReference type="Rhea" id="RHEA-COMP:13381"/>
        <dbReference type="ChEBI" id="CHEBI:13193"/>
        <dbReference type="ChEBI" id="CHEBI:15377"/>
        <dbReference type="ChEBI" id="CHEBI:15379"/>
        <dbReference type="ChEBI" id="CHEBI:17499"/>
        <dbReference type="ChEBI" id="CHEBI:65315"/>
        <dbReference type="ChEBI" id="CHEBI:136877"/>
    </reaction>
</comment>
<dbReference type="GO" id="GO:0016740">
    <property type="term" value="F:transferase activity"/>
    <property type="evidence" value="ECO:0007669"/>
    <property type="project" value="UniProtKB-KW"/>
</dbReference>
<evidence type="ECO:0000256" key="2">
    <source>
        <dbReference type="HAMAP-Rule" id="MF_00469"/>
    </source>
</evidence>
<dbReference type="OrthoDB" id="9778326at2"/>
<dbReference type="InterPro" id="IPR040503">
    <property type="entry name" value="TRHO_N"/>
</dbReference>
<dbReference type="PROSITE" id="PS50206">
    <property type="entry name" value="RHODANESE_3"/>
    <property type="match status" value="1"/>
</dbReference>
<dbReference type="Pfam" id="PF17773">
    <property type="entry name" value="UPF0176_N"/>
    <property type="match status" value="1"/>
</dbReference>
<feature type="domain" description="Rhodanese" evidence="3">
    <location>
        <begin position="127"/>
        <end position="221"/>
    </location>
</feature>
<dbReference type="InterPro" id="IPR022111">
    <property type="entry name" value="Rhodanese_C"/>
</dbReference>
<evidence type="ECO:0000259" key="3">
    <source>
        <dbReference type="PROSITE" id="PS50206"/>
    </source>
</evidence>
<dbReference type="InterPro" id="IPR020936">
    <property type="entry name" value="TrhO"/>
</dbReference>
<keyword evidence="4" id="KW-0808">Transferase</keyword>
<gene>
    <name evidence="2" type="primary">trhO</name>
    <name evidence="4" type="ORF">EPH95_17120</name>
</gene>
<dbReference type="GO" id="GO:0006400">
    <property type="term" value="P:tRNA modification"/>
    <property type="evidence" value="ECO:0007669"/>
    <property type="project" value="UniProtKB-UniRule"/>
</dbReference>
<dbReference type="EMBL" id="CP035485">
    <property type="protein sequence ID" value="QDI92691.1"/>
    <property type="molecule type" value="Genomic_DNA"/>
</dbReference>
<dbReference type="Gene3D" id="3.40.250.10">
    <property type="entry name" value="Rhodanese-like domain"/>
    <property type="match status" value="1"/>
</dbReference>